<feature type="transmembrane region" description="Helical" evidence="10">
    <location>
        <begin position="1289"/>
        <end position="1317"/>
    </location>
</feature>
<evidence type="ECO:0000256" key="10">
    <source>
        <dbReference type="SAM" id="Phobius"/>
    </source>
</evidence>
<feature type="transmembrane region" description="Helical" evidence="10">
    <location>
        <begin position="1113"/>
        <end position="1146"/>
    </location>
</feature>
<evidence type="ECO:0000256" key="4">
    <source>
        <dbReference type="ARBA" id="ARBA00022692"/>
    </source>
</evidence>
<dbReference type="InterPro" id="IPR011677">
    <property type="entry name" value="TCTN1-3_dom"/>
</dbReference>
<dbReference type="Pfam" id="PF01496">
    <property type="entry name" value="V_ATPase_I"/>
    <property type="match status" value="1"/>
</dbReference>
<organism evidence="14 15">
    <name type="scientific">Mauremys mutica</name>
    <name type="common">yellowpond turtle</name>
    <dbReference type="NCBI Taxonomy" id="74926"/>
    <lineage>
        <taxon>Eukaryota</taxon>
        <taxon>Metazoa</taxon>
        <taxon>Chordata</taxon>
        <taxon>Craniata</taxon>
        <taxon>Vertebrata</taxon>
        <taxon>Euteleostomi</taxon>
        <taxon>Archelosauria</taxon>
        <taxon>Testudinata</taxon>
        <taxon>Testudines</taxon>
        <taxon>Cryptodira</taxon>
        <taxon>Durocryptodira</taxon>
        <taxon>Testudinoidea</taxon>
        <taxon>Geoemydidae</taxon>
        <taxon>Geoemydinae</taxon>
        <taxon>Mauremys</taxon>
    </lineage>
</organism>
<evidence type="ECO:0000256" key="3">
    <source>
        <dbReference type="ARBA" id="ARBA00022448"/>
    </source>
</evidence>
<feature type="transmembrane region" description="Helical" evidence="10">
    <location>
        <begin position="1489"/>
        <end position="1514"/>
    </location>
</feature>
<dbReference type="GO" id="GO:0005886">
    <property type="term" value="C:plasma membrane"/>
    <property type="evidence" value="ECO:0007669"/>
    <property type="project" value="TreeGrafter"/>
</dbReference>
<keyword evidence="7 10" id="KW-0472">Membrane</keyword>
<feature type="transmembrane region" description="Helical" evidence="10">
    <location>
        <begin position="1262"/>
        <end position="1283"/>
    </location>
</feature>
<comment type="caution">
    <text evidence="14">The sequence shown here is derived from an EMBL/GenBank/DDBJ whole genome shotgun (WGS) entry which is preliminary data.</text>
</comment>
<proteinExistence type="inferred from homology"/>
<evidence type="ECO:0000256" key="11">
    <source>
        <dbReference type="SAM" id="SignalP"/>
    </source>
</evidence>
<feature type="domain" description="Tectonic-1-3 N-terminal" evidence="13">
    <location>
        <begin position="150"/>
        <end position="260"/>
    </location>
</feature>
<evidence type="ECO:0000256" key="2">
    <source>
        <dbReference type="ARBA" id="ARBA00009904"/>
    </source>
</evidence>
<evidence type="ECO:0000313" key="15">
    <source>
        <dbReference type="Proteomes" id="UP000827986"/>
    </source>
</evidence>
<keyword evidence="4 10" id="KW-0812">Transmembrane</keyword>
<evidence type="ECO:0000256" key="5">
    <source>
        <dbReference type="ARBA" id="ARBA00022989"/>
    </source>
</evidence>
<feature type="coiled-coil region" evidence="8">
    <location>
        <begin position="805"/>
        <end position="839"/>
    </location>
</feature>
<feature type="domain" description="Tectonic-1-3" evidence="12">
    <location>
        <begin position="433"/>
        <end position="618"/>
    </location>
</feature>
<dbReference type="PANTHER" id="PTHR11629:SF22">
    <property type="entry name" value="V-TYPE PROTON ATPASE 116 KDA SUBUNIT A 2"/>
    <property type="match status" value="1"/>
</dbReference>
<evidence type="ECO:0000256" key="6">
    <source>
        <dbReference type="ARBA" id="ARBA00023065"/>
    </source>
</evidence>
<reference evidence="14" key="1">
    <citation type="submission" date="2021-09" db="EMBL/GenBank/DDBJ databases">
        <title>The genome of Mauremys mutica provides insights into the evolution of semi-aquatic lifestyle.</title>
        <authorList>
            <person name="Gong S."/>
            <person name="Gao Y."/>
        </authorList>
    </citation>
    <scope>NUCLEOTIDE SEQUENCE</scope>
    <source>
        <strain evidence="14">MM-2020</strain>
        <tissue evidence="14">Muscle</tissue>
    </source>
</reference>
<evidence type="ECO:0000256" key="9">
    <source>
        <dbReference type="SAM" id="MobiDB-lite"/>
    </source>
</evidence>
<dbReference type="Pfam" id="PF25752">
    <property type="entry name" value="DUF1619_N"/>
    <property type="match status" value="1"/>
</dbReference>
<keyword evidence="8" id="KW-0175">Coiled coil</keyword>
<evidence type="ECO:0008006" key="16">
    <source>
        <dbReference type="Google" id="ProtNLM"/>
    </source>
</evidence>
<feature type="region of interest" description="Disordered" evidence="9">
    <location>
        <begin position="1408"/>
        <end position="1427"/>
    </location>
</feature>
<comment type="subcellular location">
    <subcellularLocation>
        <location evidence="1">Membrane</location>
        <topology evidence="1">Multi-pass membrane protein</topology>
    </subcellularLocation>
</comment>
<dbReference type="InterPro" id="IPR057724">
    <property type="entry name" value="TCTN1-3_N"/>
</dbReference>
<feature type="signal peptide" evidence="11">
    <location>
        <begin position="1"/>
        <end position="21"/>
    </location>
</feature>
<dbReference type="GO" id="GO:0046961">
    <property type="term" value="F:proton-transporting ATPase activity, rotational mechanism"/>
    <property type="evidence" value="ECO:0007669"/>
    <property type="project" value="InterPro"/>
</dbReference>
<comment type="similarity">
    <text evidence="2">Belongs to the V-ATPase 116 kDa subunit family.</text>
</comment>
<keyword evidence="6" id="KW-0406">Ion transport</keyword>
<dbReference type="PANTHER" id="PTHR11629">
    <property type="entry name" value="VACUOLAR PROTON ATPASES"/>
    <property type="match status" value="1"/>
</dbReference>
<dbReference type="GO" id="GO:0051117">
    <property type="term" value="F:ATPase binding"/>
    <property type="evidence" value="ECO:0007669"/>
    <property type="project" value="TreeGrafter"/>
</dbReference>
<feature type="domain" description="Tectonic-1-3" evidence="12">
    <location>
        <begin position="279"/>
        <end position="422"/>
    </location>
</feature>
<accession>A0A9D3XF80</accession>
<evidence type="ECO:0000259" key="13">
    <source>
        <dbReference type="Pfam" id="PF25752"/>
    </source>
</evidence>
<dbReference type="GO" id="GO:0033179">
    <property type="term" value="C:proton-transporting V-type ATPase, V0 domain"/>
    <property type="evidence" value="ECO:0007669"/>
    <property type="project" value="InterPro"/>
</dbReference>
<keyword evidence="11" id="KW-0732">Signal</keyword>
<dbReference type="Proteomes" id="UP000827986">
    <property type="component" value="Unassembled WGS sequence"/>
</dbReference>
<evidence type="ECO:0000313" key="14">
    <source>
        <dbReference type="EMBL" id="KAH1180414.1"/>
    </source>
</evidence>
<keyword evidence="15" id="KW-1185">Reference proteome</keyword>
<keyword evidence="5 10" id="KW-1133">Transmembrane helix</keyword>
<feature type="chain" id="PRO_5038586408" description="V-type proton ATPase subunit a" evidence="11">
    <location>
        <begin position="22"/>
        <end position="1561"/>
    </location>
</feature>
<name>A0A9D3XF80_9SAUR</name>
<feature type="transmembrane region" description="Helical" evidence="10">
    <location>
        <begin position="1354"/>
        <end position="1376"/>
    </location>
</feature>
<dbReference type="EMBL" id="JAHDVG010000470">
    <property type="protein sequence ID" value="KAH1180414.1"/>
    <property type="molecule type" value="Genomic_DNA"/>
</dbReference>
<dbReference type="InterPro" id="IPR002490">
    <property type="entry name" value="V-ATPase_116kDa_su"/>
</dbReference>
<evidence type="ECO:0000256" key="8">
    <source>
        <dbReference type="SAM" id="Coils"/>
    </source>
</evidence>
<feature type="transmembrane region" description="Helical" evidence="10">
    <location>
        <begin position="1166"/>
        <end position="1184"/>
    </location>
</feature>
<dbReference type="GO" id="GO:0007035">
    <property type="term" value="P:vacuolar acidification"/>
    <property type="evidence" value="ECO:0007669"/>
    <property type="project" value="TreeGrafter"/>
</dbReference>
<sequence length="1561" mass="175222">MITAVLWALLLLGSERPAGRAQTPASPGNPVFQPSFIHMSGPTVSSFLVGNSTDVVLGVNVIHVNTETGVLPLCHCSGSNRYGEWSLNVSRGMNVSKVTLTLMRNLQLCLSNATDCCLEPLCVVETLQVSACRGSTMLANLLIQAEIYANSSFTGNVSENATVIPNQVFQPLGSCPCNLTAGICDIRCCCDLECTPDLKQLFSGSCFTGVFGGNVNPPFDQLCSVQTTNSAPDWFPFLCVQSSLNNTPFLGYFYHGSVSSSLVSSFKIPLQTVPEKPLSGYKQGDPIMTTENEYFTIRQRSMAGQCVGNAPVAFLQNFDVKCVTSLSAYKEGLSHNVVINSGTGDTIQQNVIYGNVTDVRNFITKPEDIQNTEVLCINVTFAEYYMFIWKGKTIEEINVTVLIGELCDGEILTQRFSVNFVSFNSTNTTELSGNPGYQVGKPVRAVNISSDTVTTLKLWQPVGNGLCTSATFTPVLFGLNSLSGCILEVNINEDCGQLREDVTDRFNSLIQATHVGKRGNSSYSDLNDLVEIIRLDPPNPSANASVGNLNGICSDIPANLNIHIITADVGAVEGIAQEEILGVQISFSTVIWQFQCGIICENKSSSLPITASVQFIKVPAQPPIPMTRFQINYTEYDCNRNEVCWPQLFYPLTWYYTGEPYSQRLAKGLILAFFFLLAAVLSNPWSRILKPVWRVGAGRPQPPPHAGPGLIMGSLFRSESMCLAQLFLQAGSAYECLSELGERGLAEFRDLNPSVSVFQRKFVGEVKKCEEMERILGFLVQEIKKADIPLPEGDTAPAAPHLKHMLEIQEQLQKLETELREVTKNKEKLKKNLLELTEYTYMLRITQTFVKRPVEYESSLHANYEEFPSLENDPLVDYTCMHRLGAKLGFISGLVHQAKIEAFEKMLWRVCKGYTILTYAELDECLEDPDTGEIRKWFVFLISFWGEQIGQKVKKICDCYHCHVYPYPNTTEERRDVIEGLNVRIQDLHVVLHKTEDYLRQVLCKASESIYTWVIQVKKMKAIHHVLNQCSFDVTNKCLIAEVWCPVGDLPNLRRALEEGSRKSGAAISSFMNTIPTTETPPTLIRTNKFTSGFQNIVDAYGVGNYREVNPALYTIITFPFLFAVMFGDFGHGLLMFIFALLMVLYENHPRLIRSQDEIMKMFFEGRYIILLMGLFSVYTGLIYNDCFSKSLNIFGSGWNISAMFQRNIWHLDDLKSNRYLTLDPNVTGVFNGVYPFGIDPIWNLASNRLSFLNSFKMKMSVIFGVTHMTFGVILGVFNHLYFRKRHNVYLVFLPELLFMLCIFGYLVFMIIFKWLAYSAENSRSAPSILIQFINMFLFPTSGMDTFYTGQVIFQRFLFIVALLSVPVMLFGKPLYLYWLHHGRRGIGTYRGGYRLVRKESEEELSLLGSHDVEEGSSPSDSGHREGDGEEFNFADVFMNQTIHTIEYCLGCISNTASYLRLWALSLAHAQLSEVLWAMIMRVGLRVDAAYGILLLVPVLAFFAVLTVFILLVMEGLSAFLHAVRLHWVEFQNKFYTGGGYKFTPFSFKHIFLHFNKDDIA</sequence>
<keyword evidence="3" id="KW-0813">Transport</keyword>
<evidence type="ECO:0000256" key="1">
    <source>
        <dbReference type="ARBA" id="ARBA00004141"/>
    </source>
</evidence>
<evidence type="ECO:0000259" key="12">
    <source>
        <dbReference type="Pfam" id="PF07773"/>
    </source>
</evidence>
<dbReference type="Pfam" id="PF07773">
    <property type="entry name" value="TCTN_DUF1619"/>
    <property type="match status" value="2"/>
</dbReference>
<protein>
    <recommendedName>
        <fullName evidence="16">V-type proton ATPase subunit a</fullName>
    </recommendedName>
</protein>
<dbReference type="GO" id="GO:0016471">
    <property type="term" value="C:vacuolar proton-transporting V-type ATPase complex"/>
    <property type="evidence" value="ECO:0007669"/>
    <property type="project" value="TreeGrafter"/>
</dbReference>
<gene>
    <name evidence="14" type="ORF">KIL84_009250</name>
</gene>
<evidence type="ECO:0000256" key="7">
    <source>
        <dbReference type="ARBA" id="ARBA00023136"/>
    </source>
</evidence>